<dbReference type="Proteomes" id="UP001590950">
    <property type="component" value="Unassembled WGS sequence"/>
</dbReference>
<accession>A0ABR4A9F3</accession>
<proteinExistence type="predicted"/>
<comment type="caution">
    <text evidence="4">The sequence shown here is derived from an EMBL/GenBank/DDBJ whole genome shotgun (WGS) entry which is preliminary data.</text>
</comment>
<feature type="compositionally biased region" description="Basic and acidic residues" evidence="2">
    <location>
        <begin position="435"/>
        <end position="463"/>
    </location>
</feature>
<gene>
    <name evidence="4" type="ORF">N7G274_005502</name>
</gene>
<keyword evidence="1" id="KW-0175">Coiled coil</keyword>
<dbReference type="EMBL" id="JBEFKJ010000016">
    <property type="protein sequence ID" value="KAL2041718.1"/>
    <property type="molecule type" value="Genomic_DNA"/>
</dbReference>
<sequence length="482" mass="50976">MSTTQNTQPQSQPESKSAKKKKAKAEAPAHPSAAVSEPDAATGHTATDGASNGADGVYESPYLKELYKNIRNIRKKLNATQKVDMIIAENPNSTLDELLAARKINQDQKAQAQKKPSLQASLNQLEEQIAQYKQFDEDYQKRLLTEKSALESAHKDELRKVKDAAVAETERKCKDKAKNDLLVLSKFLRAAAAKRQGGNESSAENLAFEGALLLVYGGEASAVVAMENLVSGSEEIVPTIDGVPSEFAYKQVRDLASEYAPYAAEEAWAEEVAQSEPAPPAAEEPSMTPVGTDPTVAHAGLTELDDPTEPTTNGTLYHVDTPTVPDASNIDAGAANAAAGSSWDVTSSGEADWTEVAQRDPAETDTGNKATPAAMSSTQSWAEDVPSSMLTPAYIQAPPTNEGDGFREVSHHRGGRGRGGAQGEHRGGNRGRGGFRGDRGEGGGRGRGGHRGDRGGGDGERRGGRGRGGGYRGNRGRGDAAQ</sequence>
<evidence type="ECO:0000256" key="1">
    <source>
        <dbReference type="SAM" id="Coils"/>
    </source>
</evidence>
<organism evidence="4 5">
    <name type="scientific">Stereocaulon virgatum</name>
    <dbReference type="NCBI Taxonomy" id="373712"/>
    <lineage>
        <taxon>Eukaryota</taxon>
        <taxon>Fungi</taxon>
        <taxon>Dikarya</taxon>
        <taxon>Ascomycota</taxon>
        <taxon>Pezizomycotina</taxon>
        <taxon>Lecanoromycetes</taxon>
        <taxon>OSLEUM clade</taxon>
        <taxon>Lecanoromycetidae</taxon>
        <taxon>Lecanorales</taxon>
        <taxon>Lecanorineae</taxon>
        <taxon>Stereocaulaceae</taxon>
        <taxon>Stereocaulon</taxon>
    </lineage>
</organism>
<feature type="compositionally biased region" description="Low complexity" evidence="2">
    <location>
        <begin position="26"/>
        <end position="50"/>
    </location>
</feature>
<feature type="compositionally biased region" description="Low complexity" evidence="2">
    <location>
        <begin position="1"/>
        <end position="15"/>
    </location>
</feature>
<name>A0ABR4A9F3_9LECA</name>
<feature type="region of interest" description="Disordered" evidence="2">
    <location>
        <begin position="357"/>
        <end position="482"/>
    </location>
</feature>
<evidence type="ECO:0000313" key="5">
    <source>
        <dbReference type="Proteomes" id="UP001590950"/>
    </source>
</evidence>
<evidence type="ECO:0000259" key="3">
    <source>
        <dbReference type="Pfam" id="PF26434"/>
    </source>
</evidence>
<feature type="coiled-coil region" evidence="1">
    <location>
        <begin position="63"/>
        <end position="142"/>
    </location>
</feature>
<feature type="compositionally biased region" description="Polar residues" evidence="2">
    <location>
        <begin position="365"/>
        <end position="381"/>
    </location>
</feature>
<dbReference type="Pfam" id="PF26434">
    <property type="entry name" value="YAG7_C"/>
    <property type="match status" value="1"/>
</dbReference>
<feature type="domain" description="YAG7-like dimerisation" evidence="3">
    <location>
        <begin position="175"/>
        <end position="257"/>
    </location>
</feature>
<keyword evidence="5" id="KW-1185">Reference proteome</keyword>
<protein>
    <recommendedName>
        <fullName evidence="3">YAG7-like dimerisation domain-containing protein</fullName>
    </recommendedName>
</protein>
<evidence type="ECO:0000256" key="2">
    <source>
        <dbReference type="SAM" id="MobiDB-lite"/>
    </source>
</evidence>
<feature type="region of interest" description="Disordered" evidence="2">
    <location>
        <begin position="268"/>
        <end position="330"/>
    </location>
</feature>
<reference evidence="4 5" key="1">
    <citation type="submission" date="2024-09" db="EMBL/GenBank/DDBJ databases">
        <title>Rethinking Asexuality: The Enigmatic Case of Functional Sexual Genes in Lepraria (Stereocaulaceae).</title>
        <authorList>
            <person name="Doellman M."/>
            <person name="Sun Y."/>
            <person name="Barcenas-Pena A."/>
            <person name="Lumbsch H.T."/>
            <person name="Grewe F."/>
        </authorList>
    </citation>
    <scope>NUCLEOTIDE SEQUENCE [LARGE SCALE GENOMIC DNA]</scope>
    <source>
        <strain evidence="4 5">Mercado 3170</strain>
    </source>
</reference>
<feature type="region of interest" description="Disordered" evidence="2">
    <location>
        <begin position="1"/>
        <end position="57"/>
    </location>
</feature>
<dbReference type="InterPro" id="IPR058602">
    <property type="entry name" value="YAG7_dimerisation_dom"/>
</dbReference>
<evidence type="ECO:0000313" key="4">
    <source>
        <dbReference type="EMBL" id="KAL2041718.1"/>
    </source>
</evidence>